<protein>
    <recommendedName>
        <fullName evidence="3">Pentapeptide repeat-containing protein</fullName>
    </recommendedName>
</protein>
<proteinExistence type="predicted"/>
<comment type="caution">
    <text evidence="1">The sequence shown here is derived from an EMBL/GenBank/DDBJ whole genome shotgun (WGS) entry which is preliminary data.</text>
</comment>
<evidence type="ECO:0000313" key="1">
    <source>
        <dbReference type="EMBL" id="GAA1793570.1"/>
    </source>
</evidence>
<accession>A0ABN2LM78</accession>
<evidence type="ECO:0000313" key="2">
    <source>
        <dbReference type="Proteomes" id="UP001500218"/>
    </source>
</evidence>
<name>A0ABN2LM78_9ACTN</name>
<dbReference type="Gene3D" id="2.160.20.80">
    <property type="entry name" value="E3 ubiquitin-protein ligase SopA"/>
    <property type="match status" value="1"/>
</dbReference>
<reference evidence="1 2" key="1">
    <citation type="journal article" date="2019" name="Int. J. Syst. Evol. Microbiol.">
        <title>The Global Catalogue of Microorganisms (GCM) 10K type strain sequencing project: providing services to taxonomists for standard genome sequencing and annotation.</title>
        <authorList>
            <consortium name="The Broad Institute Genomics Platform"/>
            <consortium name="The Broad Institute Genome Sequencing Center for Infectious Disease"/>
            <person name="Wu L."/>
            <person name="Ma J."/>
        </authorList>
    </citation>
    <scope>NUCLEOTIDE SEQUENCE [LARGE SCALE GENOMIC DNA]</scope>
    <source>
        <strain evidence="1 2">JCM 13250</strain>
    </source>
</reference>
<gene>
    <name evidence="1" type="ORF">GCM10009682_14290</name>
</gene>
<sequence length="306" mass="33000">MVTVVVQGMVIHVTLRHNRAMRWSGDQRVTDTFSTAVAQLADPRPPVRLGGLYTLEFIGQDNPAQRPAVADVICAYLRMPWAATNDDVPVRRAAQQILARHLRPVHRLAFWPGIGLDLTGAHLIGLDLTGCRVDGVASFDRAVLHESTMARGTVFCSDARFRGAVFTSDAWFDTAVFHAAAHFETATFHGDAWFGGVDIASSAGFSGVVFNGHAWFAAAVLRGRATFNDAIFQRSAGFRGARCDDGVVLAGATFRGPARVSRRGDGWNICPPGWRVATDPDNEAVGHLHWAGALDSPDTRSTVAPA</sequence>
<dbReference type="InterPro" id="IPR001646">
    <property type="entry name" value="5peptide_repeat"/>
</dbReference>
<dbReference type="EMBL" id="BAAALT010000034">
    <property type="protein sequence ID" value="GAA1793570.1"/>
    <property type="molecule type" value="Genomic_DNA"/>
</dbReference>
<dbReference type="Pfam" id="PF13576">
    <property type="entry name" value="Pentapeptide_3"/>
    <property type="match status" value="1"/>
</dbReference>
<dbReference type="Proteomes" id="UP001500218">
    <property type="component" value="Unassembled WGS sequence"/>
</dbReference>
<evidence type="ECO:0008006" key="3">
    <source>
        <dbReference type="Google" id="ProtNLM"/>
    </source>
</evidence>
<organism evidence="1 2">
    <name type="scientific">Luedemannella flava</name>
    <dbReference type="NCBI Taxonomy" id="349316"/>
    <lineage>
        <taxon>Bacteria</taxon>
        <taxon>Bacillati</taxon>
        <taxon>Actinomycetota</taxon>
        <taxon>Actinomycetes</taxon>
        <taxon>Micromonosporales</taxon>
        <taxon>Micromonosporaceae</taxon>
        <taxon>Luedemannella</taxon>
    </lineage>
</organism>
<keyword evidence="2" id="KW-1185">Reference proteome</keyword>